<keyword evidence="1" id="KW-0472">Membrane</keyword>
<feature type="transmembrane region" description="Helical" evidence="1">
    <location>
        <begin position="92"/>
        <end position="115"/>
    </location>
</feature>
<accession>A0A7Y0QY03</accession>
<proteinExistence type="predicted"/>
<dbReference type="Proteomes" id="UP000565155">
    <property type="component" value="Unassembled WGS sequence"/>
</dbReference>
<gene>
    <name evidence="2" type="ORF">HKB35_12735</name>
</gene>
<keyword evidence="1" id="KW-1133">Transmembrane helix</keyword>
<evidence type="ECO:0000313" key="2">
    <source>
        <dbReference type="EMBL" id="NMR74483.1"/>
    </source>
</evidence>
<dbReference type="AlphaFoldDB" id="A0A7Y0QY03"/>
<feature type="transmembrane region" description="Helical" evidence="1">
    <location>
        <begin position="121"/>
        <end position="141"/>
    </location>
</feature>
<dbReference type="RefSeq" id="WP_169628706.1">
    <property type="nucleotide sequence ID" value="NZ_JABCMA010000012.1"/>
</dbReference>
<reference evidence="2 3" key="1">
    <citation type="submission" date="2020-04" db="EMBL/GenBank/DDBJ databases">
        <title>Whole-genome sequencing of Vibrio spp. from China reveals different genetic environments of blaCTX-M-14 among diverse lineages.</title>
        <authorList>
            <person name="Zheng Z."/>
            <person name="Ye L."/>
            <person name="Chen S."/>
        </authorList>
    </citation>
    <scope>NUCLEOTIDE SEQUENCE [LARGE SCALE GENOMIC DNA]</scope>
    <source>
        <strain evidence="2 3">Vb1636</strain>
    </source>
</reference>
<keyword evidence="1" id="KW-0812">Transmembrane</keyword>
<protein>
    <recommendedName>
        <fullName evidence="4">DUF4328 domain-containing protein</fullName>
    </recommendedName>
</protein>
<evidence type="ECO:0008006" key="4">
    <source>
        <dbReference type="Google" id="ProtNLM"/>
    </source>
</evidence>
<comment type="caution">
    <text evidence="2">The sequence shown here is derived from an EMBL/GenBank/DDBJ whole genome shotgun (WGS) entry which is preliminary data.</text>
</comment>
<evidence type="ECO:0000256" key="1">
    <source>
        <dbReference type="SAM" id="Phobius"/>
    </source>
</evidence>
<organism evidence="2 3">
    <name type="scientific">Vibrio alginolyticus</name>
    <dbReference type="NCBI Taxonomy" id="663"/>
    <lineage>
        <taxon>Bacteria</taxon>
        <taxon>Pseudomonadati</taxon>
        <taxon>Pseudomonadota</taxon>
        <taxon>Gammaproteobacteria</taxon>
        <taxon>Vibrionales</taxon>
        <taxon>Vibrionaceae</taxon>
        <taxon>Vibrio</taxon>
    </lineage>
</organism>
<dbReference type="EMBL" id="JABCMA010000012">
    <property type="protein sequence ID" value="NMR74483.1"/>
    <property type="molecule type" value="Genomic_DNA"/>
</dbReference>
<feature type="transmembrane region" description="Helical" evidence="1">
    <location>
        <begin position="49"/>
        <end position="71"/>
    </location>
</feature>
<name>A0A7Y0QY03_VIBAL</name>
<sequence length="156" mass="17856">MRLFYYARVFFISIEFATLLLAYFIYANFSNTIVEVFHGIKLNEEAVKWVIAYPISITAWVFKEGITVLFPDERSSEALHKWPDYWKLKAHFNVGIAYAIIFGLTSSIVWLLNIVNTVSGAWLFGTCAAVLSINAFSFYIAKIQIKSALLHLNDDK</sequence>
<feature type="transmembrane region" description="Helical" evidence="1">
    <location>
        <begin position="9"/>
        <end position="29"/>
    </location>
</feature>
<evidence type="ECO:0000313" key="3">
    <source>
        <dbReference type="Proteomes" id="UP000565155"/>
    </source>
</evidence>